<gene>
    <name evidence="2" type="ORF">SAMN04489740_2707</name>
</gene>
<organism evidence="2 3">
    <name type="scientific">Arthrobacter alpinus</name>
    <dbReference type="NCBI Taxonomy" id="656366"/>
    <lineage>
        <taxon>Bacteria</taxon>
        <taxon>Bacillati</taxon>
        <taxon>Actinomycetota</taxon>
        <taxon>Actinomycetes</taxon>
        <taxon>Micrococcales</taxon>
        <taxon>Micrococcaceae</taxon>
        <taxon>Arthrobacter</taxon>
    </lineage>
</organism>
<reference evidence="2 3" key="1">
    <citation type="submission" date="2016-10" db="EMBL/GenBank/DDBJ databases">
        <authorList>
            <person name="de Groot N.N."/>
        </authorList>
    </citation>
    <scope>NUCLEOTIDE SEQUENCE [LARGE SCALE GENOMIC DNA]</scope>
    <source>
        <strain evidence="2 3">DSM 22274</strain>
    </source>
</reference>
<dbReference type="Gene3D" id="3.30.420.10">
    <property type="entry name" value="Ribonuclease H-like superfamily/Ribonuclease H"/>
    <property type="match status" value="1"/>
</dbReference>
<dbReference type="GO" id="GO:0003676">
    <property type="term" value="F:nucleic acid binding"/>
    <property type="evidence" value="ECO:0007669"/>
    <property type="project" value="InterPro"/>
</dbReference>
<dbReference type="InterPro" id="IPR012337">
    <property type="entry name" value="RNaseH-like_sf"/>
</dbReference>
<name>A0A1H5M1C2_9MICC</name>
<evidence type="ECO:0000313" key="2">
    <source>
        <dbReference type="EMBL" id="SEE83103.1"/>
    </source>
</evidence>
<proteinExistence type="predicted"/>
<dbReference type="InterPro" id="IPR033390">
    <property type="entry name" value="Rv2179c-like"/>
</dbReference>
<accession>A0A1H5M1C2</accession>
<evidence type="ECO:0000259" key="1">
    <source>
        <dbReference type="Pfam" id="PF16473"/>
    </source>
</evidence>
<dbReference type="Proteomes" id="UP000182725">
    <property type="component" value="Unassembled WGS sequence"/>
</dbReference>
<dbReference type="InterPro" id="IPR036397">
    <property type="entry name" value="RNaseH_sf"/>
</dbReference>
<dbReference type="Pfam" id="PF16473">
    <property type="entry name" value="Rv2179c-like"/>
    <property type="match status" value="1"/>
</dbReference>
<evidence type="ECO:0000313" key="3">
    <source>
        <dbReference type="Proteomes" id="UP000182725"/>
    </source>
</evidence>
<dbReference type="AlphaFoldDB" id="A0A1H5M1C2"/>
<protein>
    <recommendedName>
        <fullName evidence="1">3'-5' exoribonuclease Rv2179c-like domain-containing protein</fullName>
    </recommendedName>
</protein>
<sequence>MKYFYDTEFHDDGHTIDLISIGIVAEDGREYYAVNAEADWARIKKHDWLAANVVNQLPHPGEWKPKEQIKREVTAFLLADTLPELWAWFAAYDHVVLSQLFGRMLDLPEGIPMYTHDLRALIDYLPDKHLPQQKTGQHDALEDARWVQVAHAYATRAR</sequence>
<dbReference type="RefSeq" id="WP_074712004.1">
    <property type="nucleotide sequence ID" value="NZ_FNTV01000001.1"/>
</dbReference>
<feature type="domain" description="3'-5' exoribonuclease Rv2179c-like" evidence="1">
    <location>
        <begin position="2"/>
        <end position="148"/>
    </location>
</feature>
<dbReference type="EMBL" id="FNTV01000001">
    <property type="protein sequence ID" value="SEE83103.1"/>
    <property type="molecule type" value="Genomic_DNA"/>
</dbReference>
<dbReference type="SUPFAM" id="SSF53098">
    <property type="entry name" value="Ribonuclease H-like"/>
    <property type="match status" value="1"/>
</dbReference>